<sequence>MINDTIAASYVMEFVQGLSIFFTVIFRVIAENETIATFTAEDVYYIFGFLKYFSDWLADNIYFVYNNTTTMAYSVGIWQKVAANSTALFGDWQATQGQAYIWRKGYECIQPGNYCESFGPETTYWTLQMVKWLFRFLGAVGGKFQEVYI</sequence>
<organism evidence="1">
    <name type="scientific">Archaeoglobus fulgidus</name>
    <dbReference type="NCBI Taxonomy" id="2234"/>
    <lineage>
        <taxon>Archaea</taxon>
        <taxon>Methanobacteriati</taxon>
        <taxon>Methanobacteriota</taxon>
        <taxon>Archaeoglobi</taxon>
        <taxon>Archaeoglobales</taxon>
        <taxon>Archaeoglobaceae</taxon>
        <taxon>Archaeoglobus</taxon>
    </lineage>
</organism>
<name>A0A7C3M8V6_ARCFL</name>
<accession>A0A7C3M8V6</accession>
<evidence type="ECO:0000313" key="1">
    <source>
        <dbReference type="EMBL" id="HFW31894.1"/>
    </source>
</evidence>
<proteinExistence type="predicted"/>
<dbReference type="AlphaFoldDB" id="A0A7C3M8V6"/>
<dbReference type="EMBL" id="DTLB01000013">
    <property type="protein sequence ID" value="HFW31894.1"/>
    <property type="molecule type" value="Genomic_DNA"/>
</dbReference>
<reference evidence="1" key="1">
    <citation type="journal article" date="2020" name="mSystems">
        <title>Genome- and Community-Level Interaction Insights into Carbon Utilization and Element Cycling Functions of Hydrothermarchaeota in Hydrothermal Sediment.</title>
        <authorList>
            <person name="Zhou Z."/>
            <person name="Liu Y."/>
            <person name="Xu W."/>
            <person name="Pan J."/>
            <person name="Luo Z.H."/>
            <person name="Li M."/>
        </authorList>
    </citation>
    <scope>NUCLEOTIDE SEQUENCE [LARGE SCALE GENOMIC DNA]</scope>
    <source>
        <strain evidence="1">SpSt-87</strain>
    </source>
</reference>
<gene>
    <name evidence="1" type="ORF">ENW66_02925</name>
</gene>
<protein>
    <submittedName>
        <fullName evidence="1">Uncharacterized protein</fullName>
    </submittedName>
</protein>
<comment type="caution">
    <text evidence="1">The sequence shown here is derived from an EMBL/GenBank/DDBJ whole genome shotgun (WGS) entry which is preliminary data.</text>
</comment>